<keyword evidence="3" id="KW-1185">Reference proteome</keyword>
<evidence type="ECO:0000313" key="3">
    <source>
        <dbReference type="Proteomes" id="UP000257045"/>
    </source>
</evidence>
<organism evidence="2 3">
    <name type="scientific">Helicobacter brantae</name>
    <dbReference type="NCBI Taxonomy" id="375927"/>
    <lineage>
        <taxon>Bacteria</taxon>
        <taxon>Pseudomonadati</taxon>
        <taxon>Campylobacterota</taxon>
        <taxon>Epsilonproteobacteria</taxon>
        <taxon>Campylobacterales</taxon>
        <taxon>Helicobacteraceae</taxon>
        <taxon>Helicobacter</taxon>
    </lineage>
</organism>
<evidence type="ECO:0000313" key="2">
    <source>
        <dbReference type="EMBL" id="RDU68871.1"/>
    </source>
</evidence>
<evidence type="ECO:0000256" key="1">
    <source>
        <dbReference type="SAM" id="Coils"/>
    </source>
</evidence>
<feature type="coiled-coil region" evidence="1">
    <location>
        <begin position="66"/>
        <end position="97"/>
    </location>
</feature>
<proteinExistence type="predicted"/>
<protein>
    <submittedName>
        <fullName evidence="2">Uncharacterized protein</fullName>
    </submittedName>
</protein>
<name>A0A3D8IWC1_9HELI</name>
<dbReference type="Proteomes" id="UP000257045">
    <property type="component" value="Unassembled WGS sequence"/>
</dbReference>
<keyword evidence="1" id="KW-0175">Coiled coil</keyword>
<dbReference type="EMBL" id="NXLV01000021">
    <property type="protein sequence ID" value="RDU68871.1"/>
    <property type="molecule type" value="Genomic_DNA"/>
</dbReference>
<dbReference type="AlphaFoldDB" id="A0A3D8IWC1"/>
<reference evidence="2 3" key="1">
    <citation type="submission" date="2018-04" db="EMBL/GenBank/DDBJ databases">
        <title>Novel Campyloabacter and Helicobacter Species and Strains.</title>
        <authorList>
            <person name="Mannion A.J."/>
            <person name="Shen Z."/>
            <person name="Fox J.G."/>
        </authorList>
    </citation>
    <scope>NUCLEOTIDE SEQUENCE [LARGE SCALE GENOMIC DNA]</scope>
    <source>
        <strain evidence="2 3">MIT 04-9366</strain>
    </source>
</reference>
<sequence length="97" mass="11331">MSETIKATIKTKDGTRSFALPLKVMSAKTQEVLRGFFEKKEQVSIEEVLSFLISQSESNTKNLEKFFRLQEENSKLKDNLKEQENKLEQLYKKLETL</sequence>
<dbReference type="OrthoDB" id="9976530at2"/>
<accession>A0A3D8IWC1</accession>
<dbReference type="RefSeq" id="WP_115570153.1">
    <property type="nucleotide sequence ID" value="NZ_NXLV01000021.1"/>
</dbReference>
<comment type="caution">
    <text evidence="2">The sequence shown here is derived from an EMBL/GenBank/DDBJ whole genome shotgun (WGS) entry which is preliminary data.</text>
</comment>
<gene>
    <name evidence="2" type="ORF">CQA58_07810</name>
</gene>